<dbReference type="PANTHER" id="PTHR30489:SF0">
    <property type="entry name" value="LIPOPROTEIN-RELEASING SYSTEM TRANSMEMBRANE PROTEIN LOLE"/>
    <property type="match status" value="1"/>
</dbReference>
<evidence type="ECO:0000313" key="3">
    <source>
        <dbReference type="Proteomes" id="UP001523392"/>
    </source>
</evidence>
<evidence type="ECO:0000256" key="1">
    <source>
        <dbReference type="SAM" id="Phobius"/>
    </source>
</evidence>
<name>A0ABT1D6E6_9PROT</name>
<comment type="caution">
    <text evidence="2">The sequence shown here is derived from an EMBL/GenBank/DDBJ whole genome shotgun (WGS) entry which is preliminary data.</text>
</comment>
<dbReference type="PANTHER" id="PTHR30489">
    <property type="entry name" value="LIPOPROTEIN-RELEASING SYSTEM TRANSMEMBRANE PROTEIN LOLE"/>
    <property type="match status" value="1"/>
</dbReference>
<dbReference type="Proteomes" id="UP001523392">
    <property type="component" value="Unassembled WGS sequence"/>
</dbReference>
<keyword evidence="1" id="KW-1133">Transmembrane helix</keyword>
<reference evidence="2 3" key="1">
    <citation type="submission" date="2021-12" db="EMBL/GenBank/DDBJ databases">
        <title>Siccirubricoccus leaddurans sp. nov., a high concentration Zn2+ tolerance bacterium.</title>
        <authorList>
            <person name="Cao Y."/>
        </authorList>
    </citation>
    <scope>NUCLEOTIDE SEQUENCE [LARGE SCALE GENOMIC DNA]</scope>
    <source>
        <strain evidence="2 3">KC 17139</strain>
    </source>
</reference>
<evidence type="ECO:0008006" key="4">
    <source>
        <dbReference type="Google" id="ProtNLM"/>
    </source>
</evidence>
<dbReference type="RefSeq" id="WP_252954148.1">
    <property type="nucleotide sequence ID" value="NZ_JAFIRR010000096.1"/>
</dbReference>
<accession>A0ABT1D6E6</accession>
<keyword evidence="1" id="KW-0472">Membrane</keyword>
<feature type="transmembrane region" description="Helical" evidence="1">
    <location>
        <begin position="362"/>
        <end position="383"/>
    </location>
</feature>
<keyword evidence="3" id="KW-1185">Reference proteome</keyword>
<proteinExistence type="predicted"/>
<feature type="transmembrane region" description="Helical" evidence="1">
    <location>
        <begin position="313"/>
        <end position="342"/>
    </location>
</feature>
<gene>
    <name evidence="2" type="ORF">JYK14_15250</name>
</gene>
<dbReference type="EMBL" id="JAFIRR010000096">
    <property type="protein sequence ID" value="MCO6417507.1"/>
    <property type="molecule type" value="Genomic_DNA"/>
</dbReference>
<protein>
    <recommendedName>
        <fullName evidence="4">ABC transporter permease</fullName>
    </recommendedName>
</protein>
<sequence>MLPLRLALADLRGELRMTLCQVLAVAAILTPLLVLAGLRAGAVEGMRAAVLEDPLAREVMSLASREFSQDWLAALAARPEVLHLSPRTRQLAATLLLETPDGARQVWAPVVPSSPGDPLLPGGAPVAATQVVLSAPLAARLGLKAGDEVVGRLGRGERGAAPERLRVALTVQEVAPITASDRDAIFAAPALADALEDWSEFRAGMPAEAGAPPRAAPRTGYAGFRLYTKRLEDVPPLVTALRAAGIETRSRAQDIAPMLAIDAALGRLLLAIAAVAGSGLVLSLGAGLWANVERKRGLLAGLRLMGLGRGGVVLMPVAQAAALALAGALLAAGLALAVQAGINAGLGGVLLDRPLSLLGAGTIGRGIGITLLAAIGASALAAWQAARIEPYEAVRGG</sequence>
<organism evidence="2 3">
    <name type="scientific">Siccirubricoccus soli</name>
    <dbReference type="NCBI Taxonomy" id="2899147"/>
    <lineage>
        <taxon>Bacteria</taxon>
        <taxon>Pseudomonadati</taxon>
        <taxon>Pseudomonadota</taxon>
        <taxon>Alphaproteobacteria</taxon>
        <taxon>Acetobacterales</taxon>
        <taxon>Roseomonadaceae</taxon>
        <taxon>Siccirubricoccus</taxon>
    </lineage>
</organism>
<keyword evidence="1" id="KW-0812">Transmembrane</keyword>
<feature type="transmembrane region" description="Helical" evidence="1">
    <location>
        <begin position="268"/>
        <end position="292"/>
    </location>
</feature>
<evidence type="ECO:0000313" key="2">
    <source>
        <dbReference type="EMBL" id="MCO6417507.1"/>
    </source>
</evidence>
<dbReference type="InterPro" id="IPR051447">
    <property type="entry name" value="Lipoprotein-release_system"/>
</dbReference>